<evidence type="ECO:0000313" key="2">
    <source>
        <dbReference type="EnsemblPlants" id="Ma06_p15880.1"/>
    </source>
</evidence>
<proteinExistence type="predicted"/>
<protein>
    <submittedName>
        <fullName evidence="1">(wild Malaysian banana) hypothetical protein</fullName>
    </submittedName>
</protein>
<evidence type="ECO:0000313" key="1">
    <source>
        <dbReference type="EMBL" id="CAG1846391.1"/>
    </source>
</evidence>
<dbReference type="EMBL" id="HG996471">
    <property type="protein sequence ID" value="CAG1846391.1"/>
    <property type="molecule type" value="Genomic_DNA"/>
</dbReference>
<dbReference type="Proteomes" id="UP000012960">
    <property type="component" value="Unplaced"/>
</dbReference>
<sequence length="57" mass="6537">MIFSRILVKSASEATNKMDNILLVINPNERRADVTCESLKIYLTVDLRSSEVESRYC</sequence>
<name>A0A804JGQ6_MUSAM</name>
<gene>
    <name evidence="1" type="ORF">GSMUA_161860.1</name>
</gene>
<dbReference type="EnsemblPlants" id="Ma06_t15880.1">
    <property type="protein sequence ID" value="Ma06_p15880.1"/>
    <property type="gene ID" value="Ma06_g15880"/>
</dbReference>
<keyword evidence="3" id="KW-1185">Reference proteome</keyword>
<reference evidence="1" key="1">
    <citation type="submission" date="2021-03" db="EMBL/GenBank/DDBJ databases">
        <authorList>
            <consortium name="Genoscope - CEA"/>
            <person name="William W."/>
        </authorList>
    </citation>
    <scope>NUCLEOTIDE SEQUENCE</scope>
    <source>
        <strain evidence="1">Doubled-haploid Pahang</strain>
    </source>
</reference>
<dbReference type="AlphaFoldDB" id="A0A804JGQ6"/>
<evidence type="ECO:0000313" key="3">
    <source>
        <dbReference type="Proteomes" id="UP000012960"/>
    </source>
</evidence>
<organism evidence="2 3">
    <name type="scientific">Musa acuminata subsp. malaccensis</name>
    <name type="common">Wild banana</name>
    <name type="synonym">Musa malaccensis</name>
    <dbReference type="NCBI Taxonomy" id="214687"/>
    <lineage>
        <taxon>Eukaryota</taxon>
        <taxon>Viridiplantae</taxon>
        <taxon>Streptophyta</taxon>
        <taxon>Embryophyta</taxon>
        <taxon>Tracheophyta</taxon>
        <taxon>Spermatophyta</taxon>
        <taxon>Magnoliopsida</taxon>
        <taxon>Liliopsida</taxon>
        <taxon>Zingiberales</taxon>
        <taxon>Musaceae</taxon>
        <taxon>Musa</taxon>
    </lineage>
</organism>
<accession>A0A804JGQ6</accession>
<dbReference type="Gramene" id="Ma06_t15880.1">
    <property type="protein sequence ID" value="Ma06_p15880.1"/>
    <property type="gene ID" value="Ma06_g15880"/>
</dbReference>
<dbReference type="InParanoid" id="A0A804JGQ6"/>
<reference evidence="2" key="2">
    <citation type="submission" date="2021-05" db="UniProtKB">
        <authorList>
            <consortium name="EnsemblPlants"/>
        </authorList>
    </citation>
    <scope>IDENTIFICATION</scope>
    <source>
        <strain evidence="2">subsp. malaccensis</strain>
    </source>
</reference>